<keyword evidence="7 10" id="KW-0472">Membrane</keyword>
<keyword evidence="2 10" id="KW-0444">Lipid biosynthesis</keyword>
<feature type="transmembrane region" description="Helical" evidence="10">
    <location>
        <begin position="166"/>
        <end position="188"/>
    </location>
</feature>
<keyword evidence="13" id="KW-1185">Reference proteome</keyword>
<dbReference type="RefSeq" id="WP_204058314.1">
    <property type="nucleotide sequence ID" value="NZ_BAAAGP010000014.1"/>
</dbReference>
<sequence>MVPLLVAVIGGYLLGSVPVAVLVARAHGFDPREVGDRNPGFWNVRERAGSRASAPVFAGDMLKGVLAGLLGLAVGGAHTAGLGVVAGPTVPVAYAAVAAAMIGHAWPVFARFRGGRSILTFAGGFAVVCPPAFALAVVLLVGVSLASRSFAAGARTGVFATPVLQALFAPLTHVALTGALMCLIGLRFGMAALAGRRRPGGRDGRGRRGRARRGPAAGSRT</sequence>
<feature type="transmembrane region" description="Helical" evidence="10">
    <location>
        <begin position="92"/>
        <end position="109"/>
    </location>
</feature>
<keyword evidence="1 10" id="KW-1003">Cell membrane</keyword>
<feature type="transmembrane region" description="Helical" evidence="10">
    <location>
        <begin position="65"/>
        <end position="86"/>
    </location>
</feature>
<name>A0ABQ4G1L6_9ACTN</name>
<dbReference type="HAMAP" id="MF_01043">
    <property type="entry name" value="PlsY"/>
    <property type="match status" value="1"/>
</dbReference>
<evidence type="ECO:0000256" key="1">
    <source>
        <dbReference type="ARBA" id="ARBA00022475"/>
    </source>
</evidence>
<evidence type="ECO:0000256" key="11">
    <source>
        <dbReference type="SAM" id="MobiDB-lite"/>
    </source>
</evidence>
<evidence type="ECO:0000256" key="10">
    <source>
        <dbReference type="HAMAP-Rule" id="MF_01043"/>
    </source>
</evidence>
<evidence type="ECO:0000256" key="2">
    <source>
        <dbReference type="ARBA" id="ARBA00022516"/>
    </source>
</evidence>
<evidence type="ECO:0000256" key="5">
    <source>
        <dbReference type="ARBA" id="ARBA00022989"/>
    </source>
</evidence>
<reference evidence="12 13" key="1">
    <citation type="submission" date="2021-01" db="EMBL/GenBank/DDBJ databases">
        <title>Whole genome shotgun sequence of Microbispora corallina NBRC 16416.</title>
        <authorList>
            <person name="Komaki H."/>
            <person name="Tamura T."/>
        </authorList>
    </citation>
    <scope>NUCLEOTIDE SEQUENCE [LARGE SCALE GENOMIC DNA]</scope>
    <source>
        <strain evidence="12 13">NBRC 16416</strain>
    </source>
</reference>
<dbReference type="Proteomes" id="UP000603904">
    <property type="component" value="Unassembled WGS sequence"/>
</dbReference>
<dbReference type="Pfam" id="PF02660">
    <property type="entry name" value="G3P_acyltransf"/>
    <property type="match status" value="1"/>
</dbReference>
<dbReference type="GO" id="GO:0016746">
    <property type="term" value="F:acyltransferase activity"/>
    <property type="evidence" value="ECO:0007669"/>
    <property type="project" value="UniProtKB-KW"/>
</dbReference>
<evidence type="ECO:0000313" key="13">
    <source>
        <dbReference type="Proteomes" id="UP000603904"/>
    </source>
</evidence>
<dbReference type="PANTHER" id="PTHR30309:SF0">
    <property type="entry name" value="GLYCEROL-3-PHOSPHATE ACYLTRANSFERASE-RELATED"/>
    <property type="match status" value="1"/>
</dbReference>
<comment type="subcellular location">
    <subcellularLocation>
        <location evidence="10">Cell membrane</location>
        <topology evidence="10">Multi-pass membrane protein</topology>
    </subcellularLocation>
</comment>
<comment type="similarity">
    <text evidence="10">Belongs to the PlsY family.</text>
</comment>
<gene>
    <name evidence="10 12" type="primary">plsY</name>
    <name evidence="12" type="ORF">Mco01_39340</name>
</gene>
<evidence type="ECO:0000256" key="7">
    <source>
        <dbReference type="ARBA" id="ARBA00023136"/>
    </source>
</evidence>
<feature type="transmembrane region" description="Helical" evidence="10">
    <location>
        <begin position="121"/>
        <end position="146"/>
    </location>
</feature>
<feature type="region of interest" description="Disordered" evidence="11">
    <location>
        <begin position="197"/>
        <end position="221"/>
    </location>
</feature>
<evidence type="ECO:0000256" key="3">
    <source>
        <dbReference type="ARBA" id="ARBA00022679"/>
    </source>
</evidence>
<evidence type="ECO:0000313" key="12">
    <source>
        <dbReference type="EMBL" id="GIH40934.1"/>
    </source>
</evidence>
<keyword evidence="8 10" id="KW-0594">Phospholipid biosynthesis</keyword>
<dbReference type="EC" id="2.3.1.275" evidence="10"/>
<keyword evidence="6 10" id="KW-0443">Lipid metabolism</keyword>
<dbReference type="EMBL" id="BOOC01000017">
    <property type="protein sequence ID" value="GIH40934.1"/>
    <property type="molecule type" value="Genomic_DNA"/>
</dbReference>
<comment type="function">
    <text evidence="10">Catalyzes the transfer of an acyl group from acyl-phosphate (acyl-PO(4)) to glycerol-3-phosphate (G3P) to form lysophosphatidic acid (LPA). This enzyme utilizes acyl-phosphate as fatty acyl donor, but not acyl-CoA or acyl-ACP.</text>
</comment>
<keyword evidence="4 10" id="KW-0812">Transmembrane</keyword>
<evidence type="ECO:0000256" key="4">
    <source>
        <dbReference type="ARBA" id="ARBA00022692"/>
    </source>
</evidence>
<evidence type="ECO:0000256" key="6">
    <source>
        <dbReference type="ARBA" id="ARBA00023098"/>
    </source>
</evidence>
<dbReference type="PANTHER" id="PTHR30309">
    <property type="entry name" value="INNER MEMBRANE PROTEIN YGIH"/>
    <property type="match status" value="1"/>
</dbReference>
<comment type="catalytic activity">
    <reaction evidence="10">
        <text>an acyl phosphate + sn-glycerol 3-phosphate = a 1-acyl-sn-glycero-3-phosphate + phosphate</text>
        <dbReference type="Rhea" id="RHEA:34075"/>
        <dbReference type="ChEBI" id="CHEBI:43474"/>
        <dbReference type="ChEBI" id="CHEBI:57597"/>
        <dbReference type="ChEBI" id="CHEBI:57970"/>
        <dbReference type="ChEBI" id="CHEBI:59918"/>
        <dbReference type="EC" id="2.3.1.275"/>
    </reaction>
</comment>
<comment type="subunit">
    <text evidence="10">Probably interacts with PlsX.</text>
</comment>
<comment type="pathway">
    <text evidence="10">Lipid metabolism; phospholipid metabolism.</text>
</comment>
<keyword evidence="3 10" id="KW-0808">Transferase</keyword>
<organism evidence="12 13">
    <name type="scientific">Microbispora corallina</name>
    <dbReference type="NCBI Taxonomy" id="83302"/>
    <lineage>
        <taxon>Bacteria</taxon>
        <taxon>Bacillati</taxon>
        <taxon>Actinomycetota</taxon>
        <taxon>Actinomycetes</taxon>
        <taxon>Streptosporangiales</taxon>
        <taxon>Streptosporangiaceae</taxon>
        <taxon>Microbispora</taxon>
    </lineage>
</organism>
<proteinExistence type="inferred from homology"/>
<dbReference type="SMART" id="SM01207">
    <property type="entry name" value="G3P_acyltransf"/>
    <property type="match status" value="1"/>
</dbReference>
<keyword evidence="9 10" id="KW-1208">Phospholipid metabolism</keyword>
<feature type="transmembrane region" description="Helical" evidence="10">
    <location>
        <begin position="6"/>
        <end position="24"/>
    </location>
</feature>
<protein>
    <recommendedName>
        <fullName evidence="10">Glycerol-3-phosphate acyltransferase</fullName>
    </recommendedName>
    <alternativeName>
        <fullName evidence="10">Acyl-PO4 G3P acyltransferase</fullName>
    </alternativeName>
    <alternativeName>
        <fullName evidence="10">Acyl-phosphate--glycerol-3-phosphate acyltransferase</fullName>
    </alternativeName>
    <alternativeName>
        <fullName evidence="10">G3P acyltransferase</fullName>
        <shortName evidence="10">GPAT</shortName>
        <ecNumber evidence="10">2.3.1.275</ecNumber>
    </alternativeName>
    <alternativeName>
        <fullName evidence="10">Lysophosphatidic acid synthase</fullName>
        <shortName evidence="10">LPA synthase</shortName>
    </alternativeName>
</protein>
<evidence type="ECO:0000256" key="9">
    <source>
        <dbReference type="ARBA" id="ARBA00023264"/>
    </source>
</evidence>
<accession>A0ABQ4G1L6</accession>
<keyword evidence="5 10" id="KW-1133">Transmembrane helix</keyword>
<keyword evidence="12" id="KW-0012">Acyltransferase</keyword>
<evidence type="ECO:0000256" key="8">
    <source>
        <dbReference type="ARBA" id="ARBA00023209"/>
    </source>
</evidence>
<dbReference type="InterPro" id="IPR003811">
    <property type="entry name" value="G3P_acylTferase_PlsY"/>
</dbReference>
<comment type="caution">
    <text evidence="12">The sequence shown here is derived from an EMBL/GenBank/DDBJ whole genome shotgun (WGS) entry which is preliminary data.</text>
</comment>